<evidence type="ECO:0000313" key="2">
    <source>
        <dbReference type="Proteomes" id="UP001055811"/>
    </source>
</evidence>
<organism evidence="1 2">
    <name type="scientific">Cichorium intybus</name>
    <name type="common">Chicory</name>
    <dbReference type="NCBI Taxonomy" id="13427"/>
    <lineage>
        <taxon>Eukaryota</taxon>
        <taxon>Viridiplantae</taxon>
        <taxon>Streptophyta</taxon>
        <taxon>Embryophyta</taxon>
        <taxon>Tracheophyta</taxon>
        <taxon>Spermatophyta</taxon>
        <taxon>Magnoliopsida</taxon>
        <taxon>eudicotyledons</taxon>
        <taxon>Gunneridae</taxon>
        <taxon>Pentapetalae</taxon>
        <taxon>asterids</taxon>
        <taxon>campanulids</taxon>
        <taxon>Asterales</taxon>
        <taxon>Asteraceae</taxon>
        <taxon>Cichorioideae</taxon>
        <taxon>Cichorieae</taxon>
        <taxon>Cichoriinae</taxon>
        <taxon>Cichorium</taxon>
    </lineage>
</organism>
<gene>
    <name evidence="1" type="ORF">L2E82_48645</name>
</gene>
<evidence type="ECO:0000313" key="1">
    <source>
        <dbReference type="EMBL" id="KAI3690554.1"/>
    </source>
</evidence>
<reference evidence="2" key="1">
    <citation type="journal article" date="2022" name="Mol. Ecol. Resour.">
        <title>The genomes of chicory, endive, great burdock and yacon provide insights into Asteraceae palaeo-polyploidization history and plant inulin production.</title>
        <authorList>
            <person name="Fan W."/>
            <person name="Wang S."/>
            <person name="Wang H."/>
            <person name="Wang A."/>
            <person name="Jiang F."/>
            <person name="Liu H."/>
            <person name="Zhao H."/>
            <person name="Xu D."/>
            <person name="Zhang Y."/>
        </authorList>
    </citation>
    <scope>NUCLEOTIDE SEQUENCE [LARGE SCALE GENOMIC DNA]</scope>
    <source>
        <strain evidence="2">cv. Punajuju</strain>
    </source>
</reference>
<keyword evidence="2" id="KW-1185">Reference proteome</keyword>
<comment type="caution">
    <text evidence="1">The sequence shown here is derived from an EMBL/GenBank/DDBJ whole genome shotgun (WGS) entry which is preliminary data.</text>
</comment>
<dbReference type="EMBL" id="CM042017">
    <property type="protein sequence ID" value="KAI3690554.1"/>
    <property type="molecule type" value="Genomic_DNA"/>
</dbReference>
<dbReference type="Proteomes" id="UP001055811">
    <property type="component" value="Linkage Group LG09"/>
</dbReference>
<name>A0ACB8YXS1_CICIN</name>
<proteinExistence type="predicted"/>
<protein>
    <submittedName>
        <fullName evidence="1">Uncharacterized protein</fullName>
    </submittedName>
</protein>
<reference evidence="1 2" key="2">
    <citation type="journal article" date="2022" name="Mol. Ecol. Resour.">
        <title>The genomes of chicory, endive, great burdock and yacon provide insights into Asteraceae paleo-polyploidization history and plant inulin production.</title>
        <authorList>
            <person name="Fan W."/>
            <person name="Wang S."/>
            <person name="Wang H."/>
            <person name="Wang A."/>
            <person name="Jiang F."/>
            <person name="Liu H."/>
            <person name="Zhao H."/>
            <person name="Xu D."/>
            <person name="Zhang Y."/>
        </authorList>
    </citation>
    <scope>NUCLEOTIDE SEQUENCE [LARGE SCALE GENOMIC DNA]</scope>
    <source>
        <strain evidence="2">cv. Punajuju</strain>
        <tissue evidence="1">Leaves</tissue>
    </source>
</reference>
<accession>A0ACB8YXS1</accession>
<sequence length="123" mass="12723">MTDIVVSLETALHYQDGTSPRSDVTPSVGQDGAGPRSEIAPSEGKDGAGPRSDIAPSEGKDGAGPRSDIAPSEGKVIDLGQRPGILSTLLHTIATTKQPPMYSNKASPSHGFKDIHVLFSSAM</sequence>